<dbReference type="InterPro" id="IPR015424">
    <property type="entry name" value="PyrdxlP-dep_Trfase"/>
</dbReference>
<dbReference type="PANTHER" id="PTHR30244">
    <property type="entry name" value="TRANSAMINASE"/>
    <property type="match status" value="1"/>
</dbReference>
<proteinExistence type="inferred from homology"/>
<feature type="active site" description="Proton acceptor" evidence="1">
    <location>
        <position position="189"/>
    </location>
</feature>
<dbReference type="GO" id="GO:0030170">
    <property type="term" value="F:pyridoxal phosphate binding"/>
    <property type="evidence" value="ECO:0007669"/>
    <property type="project" value="TreeGrafter"/>
</dbReference>
<dbReference type="AlphaFoldDB" id="A0AA37KQ32"/>
<evidence type="ECO:0000256" key="2">
    <source>
        <dbReference type="PIRSR" id="PIRSR000390-2"/>
    </source>
</evidence>
<keyword evidence="2 3" id="KW-0663">Pyridoxal phosphate</keyword>
<dbReference type="Gene3D" id="3.40.640.10">
    <property type="entry name" value="Type I PLP-dependent aspartate aminotransferase-like (Major domain)"/>
    <property type="match status" value="1"/>
</dbReference>
<evidence type="ECO:0000313" key="5">
    <source>
        <dbReference type="Proteomes" id="UP001055105"/>
    </source>
</evidence>
<dbReference type="Gene3D" id="3.90.1150.10">
    <property type="entry name" value="Aspartate Aminotransferase, domain 1"/>
    <property type="match status" value="1"/>
</dbReference>
<name>A0AA37KQ32_9BACT</name>
<dbReference type="GO" id="GO:0000271">
    <property type="term" value="P:polysaccharide biosynthetic process"/>
    <property type="evidence" value="ECO:0007669"/>
    <property type="project" value="TreeGrafter"/>
</dbReference>
<dbReference type="InterPro" id="IPR015421">
    <property type="entry name" value="PyrdxlP-dep_Trfase_major"/>
</dbReference>
<dbReference type="PANTHER" id="PTHR30244:SF42">
    <property type="entry name" value="UDP-2-ACETAMIDO-2-DEOXY-3-OXO-D-GLUCURONATE AMINOTRANSFERASE"/>
    <property type="match status" value="1"/>
</dbReference>
<evidence type="ECO:0000313" key="4">
    <source>
        <dbReference type="EMBL" id="GKI18112.1"/>
    </source>
</evidence>
<dbReference type="InterPro" id="IPR000653">
    <property type="entry name" value="DegT/StrS_aminotransferase"/>
</dbReference>
<comment type="similarity">
    <text evidence="3">Belongs to the DegT/DnrJ/EryC1 family.</text>
</comment>
<feature type="modified residue" description="N6-(pyridoxal phosphate)lysine" evidence="2">
    <location>
        <position position="189"/>
    </location>
</feature>
<comment type="caution">
    <text evidence="4">The sequence shown here is derived from an EMBL/GenBank/DDBJ whole genome shotgun (WGS) entry which is preliminary data.</text>
</comment>
<accession>A0AA37KQ32</accession>
<dbReference type="RefSeq" id="WP_244076187.1">
    <property type="nucleotide sequence ID" value="NZ_AP025581.1"/>
</dbReference>
<dbReference type="GO" id="GO:0008483">
    <property type="term" value="F:transaminase activity"/>
    <property type="evidence" value="ECO:0007669"/>
    <property type="project" value="TreeGrafter"/>
</dbReference>
<dbReference type="Pfam" id="PF01041">
    <property type="entry name" value="DegT_DnrJ_EryC1"/>
    <property type="match status" value="1"/>
</dbReference>
<gene>
    <name evidence="4" type="primary">porR</name>
    <name evidence="4" type="ORF">CE91St16_10200</name>
</gene>
<dbReference type="Proteomes" id="UP001055105">
    <property type="component" value="Unassembled WGS sequence"/>
</dbReference>
<dbReference type="EMBL" id="BQOL01000001">
    <property type="protein sequence ID" value="GKI18112.1"/>
    <property type="molecule type" value="Genomic_DNA"/>
</dbReference>
<protein>
    <submittedName>
        <fullName evidence="4">Cell surface polysaccharide biosynthesis protein</fullName>
    </submittedName>
</protein>
<dbReference type="PIRSF" id="PIRSF000390">
    <property type="entry name" value="PLP_StrS"/>
    <property type="match status" value="1"/>
</dbReference>
<evidence type="ECO:0000256" key="3">
    <source>
        <dbReference type="RuleBase" id="RU004508"/>
    </source>
</evidence>
<dbReference type="CDD" id="cd00616">
    <property type="entry name" value="AHBA_syn"/>
    <property type="match status" value="1"/>
</dbReference>
<dbReference type="InterPro" id="IPR015422">
    <property type="entry name" value="PyrdxlP-dep_Trfase_small"/>
</dbReference>
<reference evidence="4" key="1">
    <citation type="submission" date="2022-01" db="EMBL/GenBank/DDBJ databases">
        <title>Novel bile acid biosynthetic pathways are enriched in the microbiome of centenarians.</title>
        <authorList>
            <person name="Sato Y."/>
            <person name="Atarashi K."/>
            <person name="Plichta R.D."/>
            <person name="Arai Y."/>
            <person name="Sasajima S."/>
            <person name="Kearney M.S."/>
            <person name="Suda W."/>
            <person name="Takeshita K."/>
            <person name="Sasaki T."/>
            <person name="Okamoto S."/>
            <person name="Skelly N.A."/>
            <person name="Okamura Y."/>
            <person name="Vlamakis H."/>
            <person name="Li Y."/>
            <person name="Tanoue T."/>
            <person name="Takei H."/>
            <person name="Nittono H."/>
            <person name="Narushima S."/>
            <person name="Irie J."/>
            <person name="Itoh H."/>
            <person name="Moriya K."/>
            <person name="Sugiura Y."/>
            <person name="Suematsu M."/>
            <person name="Moritoki N."/>
            <person name="Shibata S."/>
            <person name="Littman R.D."/>
            <person name="Fischbach A.M."/>
            <person name="Uwamino Y."/>
            <person name="Inoue T."/>
            <person name="Honda A."/>
            <person name="Hattori M."/>
            <person name="Murai T."/>
            <person name="Xavier J.R."/>
            <person name="Hirose N."/>
            <person name="Honda K."/>
        </authorList>
    </citation>
    <scope>NUCLEOTIDE SEQUENCE</scope>
    <source>
        <strain evidence="4">CE91-St16</strain>
    </source>
</reference>
<evidence type="ECO:0000256" key="1">
    <source>
        <dbReference type="PIRSR" id="PIRSR000390-1"/>
    </source>
</evidence>
<sequence>MKMVDLHRQYLGIRDEVDRAIGDVIAETAFIKGPAVGLFEEELARRFEVRHCIACGNGTDALLLSLLAVGLQRGDEVIVPAFAFAAVAETVLLLGGVPVFADVDPRTFNIDPASVARLVSERTRVVIPVHLFGQPCDMAALTAVAKEHGLKVIEDNAQSLGAVCRMSDGASRYAGTIGEIGCTSFFPSKVLGCYGDGGAAFTDDDGLAARIRALGSHGWFPKYDSRLVGMNSRLDTLQAAVLRVKLPHLDTWIAARRSVAARYTERLGGLTPVVTPVETPYATHVYHQYTVKVPPACRDGLRAALAKEGIPSMVYYPGTLYEQPAYRDACICDPAMRHAAALPAAVLSLPMDSELTDAEVERVTDAVCRYFADNESRYHE</sequence>
<organism evidence="4 5">
    <name type="scientific">Alistipes finegoldii</name>
    <dbReference type="NCBI Taxonomy" id="214856"/>
    <lineage>
        <taxon>Bacteria</taxon>
        <taxon>Pseudomonadati</taxon>
        <taxon>Bacteroidota</taxon>
        <taxon>Bacteroidia</taxon>
        <taxon>Bacteroidales</taxon>
        <taxon>Rikenellaceae</taxon>
        <taxon>Alistipes</taxon>
    </lineage>
</organism>
<dbReference type="SUPFAM" id="SSF53383">
    <property type="entry name" value="PLP-dependent transferases"/>
    <property type="match status" value="1"/>
</dbReference>